<dbReference type="Pfam" id="PF01926">
    <property type="entry name" value="MMR_HSR1"/>
    <property type="match status" value="1"/>
</dbReference>
<accession>A0A8H6Z103</accession>
<feature type="domain" description="G" evidence="1">
    <location>
        <begin position="33"/>
        <end position="159"/>
    </location>
</feature>
<dbReference type="EMBL" id="JACAZI010000002">
    <property type="protein sequence ID" value="KAF7368401.1"/>
    <property type="molecule type" value="Genomic_DNA"/>
</dbReference>
<proteinExistence type="predicted"/>
<evidence type="ECO:0000313" key="2">
    <source>
        <dbReference type="EMBL" id="KAF7368401.1"/>
    </source>
</evidence>
<dbReference type="Gene3D" id="3.40.50.300">
    <property type="entry name" value="P-loop containing nucleotide triphosphate hydrolases"/>
    <property type="match status" value="1"/>
</dbReference>
<dbReference type="InterPro" id="IPR006073">
    <property type="entry name" value="GTP-bd"/>
</dbReference>
<comment type="caution">
    <text evidence="2">The sequence shown here is derived from an EMBL/GenBank/DDBJ whole genome shotgun (WGS) entry which is preliminary data.</text>
</comment>
<dbReference type="OrthoDB" id="391988at2759"/>
<gene>
    <name evidence="2" type="ORF">MVEN_00162400</name>
</gene>
<evidence type="ECO:0000259" key="1">
    <source>
        <dbReference type="Pfam" id="PF01926"/>
    </source>
</evidence>
<dbReference type="AlphaFoldDB" id="A0A8H6Z103"/>
<sequence length="469" mass="52347">MSESLEAQLRSLNFNEELKSTFDRIIESCPKFRILLVGRSGVGKSALINAVFGSGVVDEEHGLQAGVVKDINREFVLPNNDRLVLHDSQGFSHGDGQNFETVLKFIKDRSKRPKLEERLHIIGLCIEIPVYGGSLFKIAEEKILNSTDLETPIIVVFTKFDKPVLKIKRKHLKTEDQNTIARSKARETFCIDYAAALSTLSKSIPRVEVSMKSGFKDTLDLLVNITEKEVKGVISFIWASSQCPNVDLKIEASIQIGRKKYWQGLSTSLNLPSHSLTKWLDVVLKDIISCWGFHDPDGLLKSNLFKKKMTSLQEDLLEDDSSNLPKITLGGTAAVAGIISGVIPPAAPFAVPIAAGLIFAAWVYKVYLTTYGAYHLPTRYNQILWQTSSCLSLFWLTRTRAKAVSKGGTIVATVPLTKNLVEPAFTAYATDEHSETIHEDLRQFVKRTLVLKPEIVLDHIVEVIKNHRF</sequence>
<protein>
    <submittedName>
        <fullName evidence="2">G domain-containing protein</fullName>
    </submittedName>
</protein>
<organism evidence="2 3">
    <name type="scientific">Mycena venus</name>
    <dbReference type="NCBI Taxonomy" id="2733690"/>
    <lineage>
        <taxon>Eukaryota</taxon>
        <taxon>Fungi</taxon>
        <taxon>Dikarya</taxon>
        <taxon>Basidiomycota</taxon>
        <taxon>Agaricomycotina</taxon>
        <taxon>Agaricomycetes</taxon>
        <taxon>Agaricomycetidae</taxon>
        <taxon>Agaricales</taxon>
        <taxon>Marasmiineae</taxon>
        <taxon>Mycenaceae</taxon>
        <taxon>Mycena</taxon>
    </lineage>
</organism>
<dbReference type="InterPro" id="IPR027417">
    <property type="entry name" value="P-loop_NTPase"/>
</dbReference>
<dbReference type="GO" id="GO:0005525">
    <property type="term" value="F:GTP binding"/>
    <property type="evidence" value="ECO:0007669"/>
    <property type="project" value="InterPro"/>
</dbReference>
<reference evidence="2" key="1">
    <citation type="submission" date="2020-05" db="EMBL/GenBank/DDBJ databases">
        <title>Mycena genomes resolve the evolution of fungal bioluminescence.</title>
        <authorList>
            <person name="Tsai I.J."/>
        </authorList>
    </citation>
    <scope>NUCLEOTIDE SEQUENCE</scope>
    <source>
        <strain evidence="2">CCC161011</strain>
    </source>
</reference>
<evidence type="ECO:0000313" key="3">
    <source>
        <dbReference type="Proteomes" id="UP000620124"/>
    </source>
</evidence>
<name>A0A8H6Z103_9AGAR</name>
<keyword evidence="3" id="KW-1185">Reference proteome</keyword>
<dbReference type="Proteomes" id="UP000620124">
    <property type="component" value="Unassembled WGS sequence"/>
</dbReference>
<dbReference type="SUPFAM" id="SSF52540">
    <property type="entry name" value="P-loop containing nucleoside triphosphate hydrolases"/>
    <property type="match status" value="1"/>
</dbReference>